<keyword evidence="2" id="KW-0862">Zinc</keyword>
<proteinExistence type="inferred from homology"/>
<dbReference type="PIRSF" id="PIRSF006615">
    <property type="entry name" value="Zn_crbxpep_Taq"/>
    <property type="match status" value="1"/>
</dbReference>
<keyword evidence="1" id="KW-0645">Protease</keyword>
<dbReference type="PROSITE" id="PS52034">
    <property type="entry name" value="PEPTIDASE_M32"/>
    <property type="match status" value="1"/>
</dbReference>
<comment type="caution">
    <text evidence="4">The sequence shown here is derived from an EMBL/GenBank/DDBJ whole genome shotgun (WGS) entry which is preliminary data.</text>
</comment>
<keyword evidence="1 4" id="KW-0121">Carboxypeptidase</keyword>
<feature type="binding site" evidence="2">
    <location>
        <position position="261"/>
    </location>
    <ligand>
        <name>Zn(2+)</name>
        <dbReference type="ChEBI" id="CHEBI:29105"/>
        <note>catalytic</note>
    </ligand>
</feature>
<dbReference type="Proteomes" id="UP000245638">
    <property type="component" value="Unassembled WGS sequence"/>
</dbReference>
<accession>A0A2T9X4G7</accession>
<keyword evidence="1" id="KW-0482">Metalloprotease</keyword>
<feature type="binding site" evidence="2">
    <location>
        <position position="257"/>
    </location>
    <ligand>
        <name>Zn(2+)</name>
        <dbReference type="ChEBI" id="CHEBI:29105"/>
        <note>catalytic</note>
    </ligand>
</feature>
<keyword evidence="1 2" id="KW-0479">Metal-binding</keyword>
<dbReference type="SUPFAM" id="SSF55486">
    <property type="entry name" value="Metalloproteases ('zincins'), catalytic domain"/>
    <property type="match status" value="1"/>
</dbReference>
<comment type="similarity">
    <text evidence="1">Belongs to the peptidase M32 family.</text>
</comment>
<dbReference type="Gene3D" id="1.10.1370.30">
    <property type="match status" value="1"/>
</dbReference>
<dbReference type="GO" id="GO:0046872">
    <property type="term" value="F:metal ion binding"/>
    <property type="evidence" value="ECO:0007669"/>
    <property type="project" value="UniProtKB-KW"/>
</dbReference>
<gene>
    <name evidence="4" type="ORF">DDW13_05725</name>
</gene>
<dbReference type="CDD" id="cd06460">
    <property type="entry name" value="M32_Taq"/>
    <property type="match status" value="1"/>
</dbReference>
<dbReference type="EC" id="3.4.17.19" evidence="1"/>
<feature type="active site" description="Proton donor/acceptor" evidence="3">
    <location>
        <position position="258"/>
    </location>
</feature>
<dbReference type="PANTHER" id="PTHR34217">
    <property type="entry name" value="METAL-DEPENDENT CARBOXYPEPTIDASE"/>
    <property type="match status" value="1"/>
</dbReference>
<evidence type="ECO:0000313" key="5">
    <source>
        <dbReference type="Proteomes" id="UP000245638"/>
    </source>
</evidence>
<organism evidence="4 5">
    <name type="scientific">Acidianus hospitalis</name>
    <dbReference type="NCBI Taxonomy" id="563177"/>
    <lineage>
        <taxon>Archaea</taxon>
        <taxon>Thermoproteota</taxon>
        <taxon>Thermoprotei</taxon>
        <taxon>Sulfolobales</taxon>
        <taxon>Sulfolobaceae</taxon>
        <taxon>Acidianus</taxon>
    </lineage>
</organism>
<feature type="binding site" evidence="2">
    <location>
        <position position="287"/>
    </location>
    <ligand>
        <name>Zn(2+)</name>
        <dbReference type="ChEBI" id="CHEBI:29105"/>
        <note>catalytic</note>
    </ligand>
</feature>
<dbReference type="AlphaFoldDB" id="A0A2T9X4G7"/>
<sequence>MLEDILEEYKKAWALGHALALMGWDLETYMPQEGSKYRGEAIAQLITLRRNEIMKLAEKVDRIDESKLDDKERGIIRVLRREIKYYRAVPKEVDEELARLTSEAFIAWSKAKNESNFSIFKPYLEKIVDLKRKIAESLGYEKHPYNALLDLYEEGFTVDDADKVFSSLLPELKTILEKILSSGYYPTHHPLEDMTYDVEVMKKVNDEIINILEMPRSKFRIDISPHPFTERISADDVRITTRYEGKDFRATMFSVIHESGHAIYDLQIDPSLEMTPVGQGVSMGVHESQSRFWENTIGRSREFVGIIYPLLKRFLDLKYDEEEIYKYFNVVRPSLIRVDADEVTYNLHIAIRYEIEKRLIAGELKVDEIPPLWNDLSEKYLGIRPKNDAEGALQDVHWSGGSFGYFPTYTLGNIIAGMIYAKFNVLEKVRERKFNEIKEYLREKIHKYGAIYPPKVLLTRSFGDAYNPEYFIKYLREKYLSK</sequence>
<evidence type="ECO:0000313" key="4">
    <source>
        <dbReference type="EMBL" id="PVU74951.1"/>
    </source>
</evidence>
<dbReference type="GO" id="GO:0006508">
    <property type="term" value="P:proteolysis"/>
    <property type="evidence" value="ECO:0007669"/>
    <property type="project" value="UniProtKB-UniRule"/>
</dbReference>
<comment type="catalytic activity">
    <reaction evidence="1">
        <text>Release of a C-terminal amino acid with broad specificity, except for -Pro.</text>
        <dbReference type="EC" id="3.4.17.19"/>
    </reaction>
</comment>
<protein>
    <recommendedName>
        <fullName evidence="1">Metal-dependent carboxypeptidase</fullName>
        <ecNumber evidence="1">3.4.17.19</ecNumber>
    </recommendedName>
</protein>
<evidence type="ECO:0000256" key="1">
    <source>
        <dbReference type="PIRNR" id="PIRNR006615"/>
    </source>
</evidence>
<dbReference type="InterPro" id="IPR001333">
    <property type="entry name" value="Peptidase_M32_Taq"/>
</dbReference>
<dbReference type="Pfam" id="PF02074">
    <property type="entry name" value="Peptidase_M32"/>
    <property type="match status" value="1"/>
</dbReference>
<name>A0A2T9X4G7_9CREN</name>
<reference evidence="4 5" key="1">
    <citation type="journal article" date="2015" name="Appl. Environ. Microbiol.">
        <title>Nanoarchaeota, Their Sulfolobales Host, and Nanoarchaeota Virus Distribution across Yellowstone National Park Hot Springs.</title>
        <authorList>
            <person name="Munson-McGee J.H."/>
            <person name="Field E.K."/>
            <person name="Bateson M."/>
            <person name="Rooney C."/>
            <person name="Stepanauskas R."/>
            <person name="Young M.J."/>
        </authorList>
    </citation>
    <scope>NUCLEOTIDE SEQUENCE [LARGE SCALE GENOMIC DNA]</scope>
    <source>
        <strain evidence="4">SCGC AC-742_N10</strain>
    </source>
</reference>
<dbReference type="GO" id="GO:0004181">
    <property type="term" value="F:metallocarboxypeptidase activity"/>
    <property type="evidence" value="ECO:0007669"/>
    <property type="project" value="UniProtKB-UniRule"/>
</dbReference>
<comment type="cofactor">
    <cofactor evidence="2">
        <name>Zn(2+)</name>
        <dbReference type="ChEBI" id="CHEBI:29105"/>
    </cofactor>
    <text evidence="2">Binds 1 zinc ion per subunit.</text>
</comment>
<evidence type="ECO:0000256" key="3">
    <source>
        <dbReference type="PIRSR" id="PIRSR006615-2"/>
    </source>
</evidence>
<dbReference type="PANTHER" id="PTHR34217:SF1">
    <property type="entry name" value="CARBOXYPEPTIDASE 1"/>
    <property type="match status" value="1"/>
</dbReference>
<evidence type="ECO:0000256" key="2">
    <source>
        <dbReference type="PIRSR" id="PIRSR006615-1"/>
    </source>
</evidence>
<dbReference type="EMBL" id="QEFD01000170">
    <property type="protein sequence ID" value="PVU74951.1"/>
    <property type="molecule type" value="Genomic_DNA"/>
</dbReference>
<comment type="function">
    <text evidence="1">Broad specificity carboxypetidase that releases amino acids sequentially from the C-terminus, including neutral, aromatic, polar and basic residues.</text>
</comment>
<dbReference type="PRINTS" id="PR00998">
    <property type="entry name" value="CRBOXYPTASET"/>
</dbReference>
<keyword evidence="1" id="KW-0378">Hydrolase</keyword>